<dbReference type="SUPFAM" id="SSF54427">
    <property type="entry name" value="NTF2-like"/>
    <property type="match status" value="1"/>
</dbReference>
<dbReference type="InterPro" id="IPR032710">
    <property type="entry name" value="NTF2-like_dom_sf"/>
</dbReference>
<reference evidence="1 2" key="1">
    <citation type="journal article" date="2021" name="Res Sq">
        <title>Streptomyces Pimoensis sp. nov., Isolated From the Taklimakan Desert in Xinjiang, China.</title>
        <authorList>
            <person name="Zhang P."/>
            <person name="Luo X."/>
            <person name="Luo X."/>
            <person name="Liu Z."/>
            <person name="Xia Z."/>
            <person name="Wan C."/>
            <person name="zhang L."/>
        </authorList>
    </citation>
    <scope>NUCLEOTIDE SEQUENCE [LARGE SCALE GENOMIC DNA]</scope>
    <source>
        <strain evidence="1 2">TRM75549</strain>
    </source>
</reference>
<comment type="caution">
    <text evidence="1">The sequence shown here is derived from an EMBL/GenBank/DDBJ whole genome shotgun (WGS) entry which is preliminary data.</text>
</comment>
<keyword evidence="2" id="KW-1185">Reference proteome</keyword>
<dbReference type="Proteomes" id="UP001567537">
    <property type="component" value="Unassembled WGS sequence"/>
</dbReference>
<sequence length="55" mass="6014">MAEHPNAQLARRGCEAFTRGDMETLRSMRAADGPVMGRAPACWPVIPRAGDFKGR</sequence>
<dbReference type="EMBL" id="JAHWZY010000033">
    <property type="protein sequence ID" value="MEZ3181968.1"/>
    <property type="molecule type" value="Genomic_DNA"/>
</dbReference>
<name>A0ABV4J4W8_9ACTN</name>
<dbReference type="RefSeq" id="WP_371242122.1">
    <property type="nucleotide sequence ID" value="NZ_JAHWZY010000033.1"/>
</dbReference>
<protein>
    <submittedName>
        <fullName evidence="1">Uncharacterized protein</fullName>
    </submittedName>
</protein>
<evidence type="ECO:0000313" key="1">
    <source>
        <dbReference type="EMBL" id="MEZ3181968.1"/>
    </source>
</evidence>
<proteinExistence type="predicted"/>
<organism evidence="1 2">
    <name type="scientific">Streptomyces pimonensis</name>
    <dbReference type="NCBI Taxonomy" id="2860288"/>
    <lineage>
        <taxon>Bacteria</taxon>
        <taxon>Bacillati</taxon>
        <taxon>Actinomycetota</taxon>
        <taxon>Actinomycetes</taxon>
        <taxon>Kitasatosporales</taxon>
        <taxon>Streptomycetaceae</taxon>
        <taxon>Streptomyces</taxon>
    </lineage>
</organism>
<gene>
    <name evidence="1" type="ORF">KYY02_25845</name>
</gene>
<evidence type="ECO:0000313" key="2">
    <source>
        <dbReference type="Proteomes" id="UP001567537"/>
    </source>
</evidence>
<accession>A0ABV4J4W8</accession>